<keyword evidence="3" id="KW-0547">Nucleotide-binding</keyword>
<dbReference type="InterPro" id="IPR008271">
    <property type="entry name" value="Ser/Thr_kinase_AS"/>
</dbReference>
<proteinExistence type="predicted"/>
<evidence type="ECO:0000256" key="6">
    <source>
        <dbReference type="SAM" id="MobiDB-lite"/>
    </source>
</evidence>
<dbReference type="RefSeq" id="WP_345160989.1">
    <property type="nucleotide sequence ID" value="NZ_BAABHC010000027.1"/>
</dbReference>
<organism evidence="8 9">
    <name type="scientific">Pontibacter saemangeumensis</name>
    <dbReference type="NCBI Taxonomy" id="1084525"/>
    <lineage>
        <taxon>Bacteria</taxon>
        <taxon>Pseudomonadati</taxon>
        <taxon>Bacteroidota</taxon>
        <taxon>Cytophagia</taxon>
        <taxon>Cytophagales</taxon>
        <taxon>Hymenobacteraceae</taxon>
        <taxon>Pontibacter</taxon>
    </lineage>
</organism>
<dbReference type="PROSITE" id="PS50011">
    <property type="entry name" value="PROTEIN_KINASE_DOM"/>
    <property type="match status" value="1"/>
</dbReference>
<dbReference type="PANTHER" id="PTHR43671:SF13">
    <property type="entry name" value="SERINE_THREONINE-PROTEIN KINASE NEK2"/>
    <property type="match status" value="1"/>
</dbReference>
<feature type="compositionally biased region" description="Low complexity" evidence="6">
    <location>
        <begin position="357"/>
        <end position="368"/>
    </location>
</feature>
<dbReference type="PROSITE" id="PS00108">
    <property type="entry name" value="PROTEIN_KINASE_ST"/>
    <property type="match status" value="1"/>
</dbReference>
<dbReference type="Pfam" id="PF00069">
    <property type="entry name" value="Pkinase"/>
    <property type="match status" value="1"/>
</dbReference>
<accession>A0ABP8LZQ3</accession>
<dbReference type="InterPro" id="IPR000719">
    <property type="entry name" value="Prot_kinase_dom"/>
</dbReference>
<reference evidence="9" key="1">
    <citation type="journal article" date="2019" name="Int. J. Syst. Evol. Microbiol.">
        <title>The Global Catalogue of Microorganisms (GCM) 10K type strain sequencing project: providing services to taxonomists for standard genome sequencing and annotation.</title>
        <authorList>
            <consortium name="The Broad Institute Genomics Platform"/>
            <consortium name="The Broad Institute Genome Sequencing Center for Infectious Disease"/>
            <person name="Wu L."/>
            <person name="Ma J."/>
        </authorList>
    </citation>
    <scope>NUCLEOTIDE SEQUENCE [LARGE SCALE GENOMIC DNA]</scope>
    <source>
        <strain evidence="9">JCM 17926</strain>
    </source>
</reference>
<dbReference type="CDD" id="cd14014">
    <property type="entry name" value="STKc_PknB_like"/>
    <property type="match status" value="1"/>
</dbReference>
<dbReference type="Proteomes" id="UP001500552">
    <property type="component" value="Unassembled WGS sequence"/>
</dbReference>
<evidence type="ECO:0000259" key="7">
    <source>
        <dbReference type="PROSITE" id="PS50011"/>
    </source>
</evidence>
<feature type="domain" description="Protein kinase" evidence="7">
    <location>
        <begin position="14"/>
        <end position="271"/>
    </location>
</feature>
<keyword evidence="5" id="KW-0067">ATP-binding</keyword>
<keyword evidence="2" id="KW-0808">Transferase</keyword>
<evidence type="ECO:0000256" key="1">
    <source>
        <dbReference type="ARBA" id="ARBA00012513"/>
    </source>
</evidence>
<dbReference type="SMART" id="SM00220">
    <property type="entry name" value="S_TKc"/>
    <property type="match status" value="1"/>
</dbReference>
<name>A0ABP8LZQ3_9BACT</name>
<sequence>MSTLQQNDVFAGHYLLKELIGRGGFSEVWKTEDLMADGIVEAIKVYAPESGMDEIGIKQFRNEYITIRSLDHPHLMQVYRFDIQNGVPYLVMPFMERGSLSRLLYEKGPFSEADIALVMKQVGGGLDYLHTRQPAVLHQDIKPDNILVTNDGSYKLADFGISSRTRNTLRKVTGHKQALALAYAPPERFAAHPINNQAGDMFSLGVTLYELCTGEVPWMGNGGLGLLQGAEIPDLPSTYSRILNNIIKACLNLDWEKRPTAKQLEQEGAYFLENDSWKPYGSFAPNITAKPLKNDEKPYLKPALYTVAIFLIIAAALLFPKFIDLNTGQVKQTVAKPVADSVQVVQTVSELSKGKEAPVSPTTVATAAKEPVAETPTPEVSPASSEAVKNKAPVKRKREVTREIPTRQPLSFSRPETLGDYLMAIKSQDKPATDRHQWYAEASGMFASGALVYDEVDGTVIKQYKAPEFLNMLLKGHNIKSIRITNREDDATGKVQKLYVQIVQK</sequence>
<evidence type="ECO:0000313" key="8">
    <source>
        <dbReference type="EMBL" id="GAA4439771.1"/>
    </source>
</evidence>
<evidence type="ECO:0000256" key="2">
    <source>
        <dbReference type="ARBA" id="ARBA00022679"/>
    </source>
</evidence>
<keyword evidence="9" id="KW-1185">Reference proteome</keyword>
<dbReference type="SUPFAM" id="SSF56112">
    <property type="entry name" value="Protein kinase-like (PK-like)"/>
    <property type="match status" value="1"/>
</dbReference>
<evidence type="ECO:0000313" key="9">
    <source>
        <dbReference type="Proteomes" id="UP001500552"/>
    </source>
</evidence>
<evidence type="ECO:0000256" key="5">
    <source>
        <dbReference type="ARBA" id="ARBA00022840"/>
    </source>
</evidence>
<feature type="region of interest" description="Disordered" evidence="6">
    <location>
        <begin position="350"/>
        <end position="401"/>
    </location>
</feature>
<dbReference type="Gene3D" id="1.10.510.10">
    <property type="entry name" value="Transferase(Phosphotransferase) domain 1"/>
    <property type="match status" value="1"/>
</dbReference>
<dbReference type="InterPro" id="IPR050660">
    <property type="entry name" value="NEK_Ser/Thr_kinase"/>
</dbReference>
<dbReference type="EC" id="2.7.11.1" evidence="1"/>
<evidence type="ECO:0000256" key="3">
    <source>
        <dbReference type="ARBA" id="ARBA00022741"/>
    </source>
</evidence>
<protein>
    <recommendedName>
        <fullName evidence="1">non-specific serine/threonine protein kinase</fullName>
        <ecNumber evidence="1">2.7.11.1</ecNumber>
    </recommendedName>
</protein>
<dbReference type="EMBL" id="BAABHC010000027">
    <property type="protein sequence ID" value="GAA4439771.1"/>
    <property type="molecule type" value="Genomic_DNA"/>
</dbReference>
<comment type="caution">
    <text evidence="8">The sequence shown here is derived from an EMBL/GenBank/DDBJ whole genome shotgun (WGS) entry which is preliminary data.</text>
</comment>
<keyword evidence="4" id="KW-0418">Kinase</keyword>
<dbReference type="PANTHER" id="PTHR43671">
    <property type="entry name" value="SERINE/THREONINE-PROTEIN KINASE NEK"/>
    <property type="match status" value="1"/>
</dbReference>
<dbReference type="InterPro" id="IPR011009">
    <property type="entry name" value="Kinase-like_dom_sf"/>
</dbReference>
<evidence type="ECO:0000256" key="4">
    <source>
        <dbReference type="ARBA" id="ARBA00022777"/>
    </source>
</evidence>
<gene>
    <name evidence="8" type="ORF">GCM10023188_36340</name>
</gene>